<comment type="caution">
    <text evidence="2">The sequence shown here is derived from an EMBL/GenBank/DDBJ whole genome shotgun (WGS) entry which is preliminary data.</text>
</comment>
<sequence length="1140" mass="127340">MTYPWRPAAALNTQADSAAPKSSLPSSERPSRHLPITVGTVASRILLLQKLAGNTPKNKSPPKSPPRFPQIRATGKIRERGTSPPRSRSPLGIRPRREHSRSSFGRRPTSIFGNPASRNSQPSVQVQAGTSHSFLGLRMAGLDREVGCAREGRGNGIGDGGYLLRGWEREDARAGGWTRIGDALEMGRMGLERRSARSEVDLDRGVQTFGGSYGSTQVPFTAQLSYEENRKLNSRRQKEKMRQDEMSNSEVSIRTTSTLQRQSVRDLFDTHGIERPTGLASSEVEREETDKPERHRVCHICMWIHEKNENTCWKCGHRLCKACDRLLTFSNGGKDASFVYNRAVPVDRKEVSKPVHYITTPRPSKSQILRQSLSRSLPIPIQMREKEVDSMEPFPPFYPENALPQNSNPGSGLESTNFRPLQSCPGIYKSELPQSLATKFEEASQESSILPTSNSSCQYVTNKYRSESGSLETHGCRCESCQEANYRSFICRHSSSQSLARSEDIIAMDGRYAADSINDENIYRSHSYPDSSRTSQPSMRLYRLWNGYIHRAVQLSHESDHGDIPRTSMRPDLFSNNAIRRTTQPTHRINRRSHTENTQRSESACRLFNGSTYQPVQPSFTMDDTENSKLLDTFYPFLNDSKGGNRSSRYGSDYVECRGYPRTGHGPCDRSPVSSGIVGDCQHFLDDCECSACRSTVHSVRCCTNEIHKPLIHLHRSPAKVSLHDAFLARNARRGSTQQRKPYILSRSQTYDRATLLKFGSVSEWLGSPDEPSPPRRFDTPTRTPSKTLRVTGNSPSISIEQAGDSLSMARTPSSWPVSSITPKDVPFLMKESFNNASENAGAKIIVDPNRPSSSDGTKDQSVAPARSNTRFPTNSSPGDFASIAWKDKEAVDFSKNYLVWKERLTSPLRKVARRSRDCETSDVCGQADWMDRRGERGESMERRVRGERLEREEEEVRNRVQGWEDRRSESRRGVMRRVRDGGSAGASEMVTPVSGGGYFDAQMRWLSSGSERGRGNGLKGVMGSIVEEEGDGESEKEEEGDGDAKSEDGEMHDCIWKRRVLGVDRVDRVDRRSIDCGLRNRNVDESLGVEGGEGVEGVSGVKGVTIVVHMGKGENLVLRTNCQGGLSWEGLERLVRGES</sequence>
<evidence type="ECO:0000313" key="3">
    <source>
        <dbReference type="Proteomes" id="UP000297452"/>
    </source>
</evidence>
<name>A0A4Z1IG93_9HELO</name>
<reference evidence="2 3" key="1">
    <citation type="submission" date="2017-12" db="EMBL/GenBank/DDBJ databases">
        <title>Comparative genomics of Botrytis spp.</title>
        <authorList>
            <person name="Valero-Jimenez C.A."/>
            <person name="Tapia P."/>
            <person name="Veloso J."/>
            <person name="Silva-Moreno E."/>
            <person name="Staats M."/>
            <person name="Valdes J.H."/>
            <person name="Van Kan J.A.L."/>
        </authorList>
    </citation>
    <scope>NUCLEOTIDE SEQUENCE [LARGE SCALE GENOMIC DNA]</scope>
    <source>
        <strain evidence="2 3">MUCL2120</strain>
    </source>
</reference>
<dbReference type="EMBL" id="PQXJ01000160">
    <property type="protein sequence ID" value="TGO59534.1"/>
    <property type="molecule type" value="Genomic_DNA"/>
</dbReference>
<feature type="compositionally biased region" description="Polar residues" evidence="1">
    <location>
        <begin position="809"/>
        <end position="818"/>
    </location>
</feature>
<keyword evidence="3" id="KW-1185">Reference proteome</keyword>
<feature type="region of interest" description="Disordered" evidence="1">
    <location>
        <begin position="765"/>
        <end position="818"/>
    </location>
</feature>
<feature type="region of interest" description="Disordered" evidence="1">
    <location>
        <begin position="53"/>
        <end position="125"/>
    </location>
</feature>
<feature type="region of interest" description="Disordered" evidence="1">
    <location>
        <begin position="1028"/>
        <end position="1050"/>
    </location>
</feature>
<dbReference type="OrthoDB" id="3524371at2759"/>
<dbReference type="STRING" id="278944.A0A4Z1IG93"/>
<evidence type="ECO:0000256" key="1">
    <source>
        <dbReference type="SAM" id="MobiDB-lite"/>
    </source>
</evidence>
<feature type="compositionally biased region" description="Polar residues" evidence="1">
    <location>
        <begin position="116"/>
        <end position="125"/>
    </location>
</feature>
<accession>A0A4Z1IG93</accession>
<feature type="region of interest" description="Disordered" evidence="1">
    <location>
        <begin position="228"/>
        <end position="256"/>
    </location>
</feature>
<dbReference type="AlphaFoldDB" id="A0A4Z1IG93"/>
<feature type="compositionally biased region" description="Polar residues" evidence="1">
    <location>
        <begin position="786"/>
        <end position="800"/>
    </location>
</feature>
<evidence type="ECO:0000313" key="2">
    <source>
        <dbReference type="EMBL" id="TGO59534.1"/>
    </source>
</evidence>
<feature type="compositionally biased region" description="Polar residues" evidence="1">
    <location>
        <begin position="246"/>
        <end position="256"/>
    </location>
</feature>
<gene>
    <name evidence="2" type="ORF">BOTNAR_0160g00100</name>
</gene>
<organism evidence="2 3">
    <name type="scientific">Botryotinia narcissicola</name>
    <dbReference type="NCBI Taxonomy" id="278944"/>
    <lineage>
        <taxon>Eukaryota</taxon>
        <taxon>Fungi</taxon>
        <taxon>Dikarya</taxon>
        <taxon>Ascomycota</taxon>
        <taxon>Pezizomycotina</taxon>
        <taxon>Leotiomycetes</taxon>
        <taxon>Helotiales</taxon>
        <taxon>Sclerotiniaceae</taxon>
        <taxon>Botryotinia</taxon>
    </lineage>
</organism>
<feature type="compositionally biased region" description="Acidic residues" evidence="1">
    <location>
        <begin position="1028"/>
        <end position="1042"/>
    </location>
</feature>
<proteinExistence type="predicted"/>
<protein>
    <submittedName>
        <fullName evidence="2">Uncharacterized protein</fullName>
    </submittedName>
</protein>
<dbReference type="Proteomes" id="UP000297452">
    <property type="component" value="Unassembled WGS sequence"/>
</dbReference>
<feature type="region of interest" description="Disordered" evidence="1">
    <location>
        <begin position="1"/>
        <end position="37"/>
    </location>
</feature>
<feature type="region of interest" description="Disordered" evidence="1">
    <location>
        <begin position="841"/>
        <end position="880"/>
    </location>
</feature>
<feature type="compositionally biased region" description="Polar residues" evidence="1">
    <location>
        <begin position="867"/>
        <end position="878"/>
    </location>
</feature>